<keyword evidence="1" id="KW-0812">Transmembrane</keyword>
<sequence length="246" mass="26704">MTHIPLCRIAWEAGREKFPAECISPVGGSRRTLAALLILALLMLVLVGLASQLWEHETLMFDRWVLLSLRDPADHLLPIGPRWFTSFMVDITALGSIGVLALMAAGVAGYLWVVQKRSAALLILASVGSGIAVSNALKIWFLRPRPEIVPHLVLIQTASFPSGHAMNAAVAYLTLGSVLASAQGDRGVRVYIMSVAVALTFVVGFSRIYLGVHWPTDVLAGWTMGSVWALLCSTLSYRLQRSRKSA</sequence>
<feature type="transmembrane region" description="Helical" evidence="1">
    <location>
        <begin position="153"/>
        <end position="178"/>
    </location>
</feature>
<dbReference type="InterPro" id="IPR036938">
    <property type="entry name" value="PAP2/HPO_sf"/>
</dbReference>
<accession>A0A841J2Z5</accession>
<dbReference type="EMBL" id="JACIJP010000005">
    <property type="protein sequence ID" value="MBB6125124.1"/>
    <property type="molecule type" value="Genomic_DNA"/>
</dbReference>
<keyword evidence="4" id="KW-1185">Reference proteome</keyword>
<dbReference type="SUPFAM" id="SSF48317">
    <property type="entry name" value="Acid phosphatase/Vanadium-dependent haloperoxidase"/>
    <property type="match status" value="1"/>
</dbReference>
<reference evidence="3 4" key="1">
    <citation type="submission" date="2020-08" db="EMBL/GenBank/DDBJ databases">
        <title>Genomic Encyclopedia of Type Strains, Phase IV (KMG-IV): sequencing the most valuable type-strain genomes for metagenomic binning, comparative biology and taxonomic classification.</title>
        <authorList>
            <person name="Goeker M."/>
        </authorList>
    </citation>
    <scope>NUCLEOTIDE SEQUENCE [LARGE SCALE GENOMIC DNA]</scope>
    <source>
        <strain evidence="3 4">DSM 102255</strain>
    </source>
</reference>
<dbReference type="PANTHER" id="PTHR14969">
    <property type="entry name" value="SPHINGOSINE-1-PHOSPHATE PHOSPHOHYDROLASE"/>
    <property type="match status" value="1"/>
</dbReference>
<dbReference type="SMART" id="SM00014">
    <property type="entry name" value="acidPPc"/>
    <property type="match status" value="1"/>
</dbReference>
<dbReference type="GO" id="GO:0050380">
    <property type="term" value="F:undecaprenyl-diphosphatase activity"/>
    <property type="evidence" value="ECO:0007669"/>
    <property type="project" value="UniProtKB-EC"/>
</dbReference>
<keyword evidence="3" id="KW-0378">Hydrolase</keyword>
<dbReference type="Proteomes" id="UP000552700">
    <property type="component" value="Unassembled WGS sequence"/>
</dbReference>
<feature type="transmembrane region" description="Helical" evidence="1">
    <location>
        <begin position="190"/>
        <end position="212"/>
    </location>
</feature>
<feature type="transmembrane region" description="Helical" evidence="1">
    <location>
        <begin position="91"/>
        <end position="113"/>
    </location>
</feature>
<gene>
    <name evidence="3" type="ORF">FHS92_002881</name>
</gene>
<evidence type="ECO:0000256" key="1">
    <source>
        <dbReference type="SAM" id="Phobius"/>
    </source>
</evidence>
<dbReference type="Pfam" id="PF01569">
    <property type="entry name" value="PAP2"/>
    <property type="match status" value="1"/>
</dbReference>
<dbReference type="CDD" id="cd03392">
    <property type="entry name" value="PAP2_like_2"/>
    <property type="match status" value="1"/>
</dbReference>
<dbReference type="AlphaFoldDB" id="A0A841J2Z5"/>
<comment type="caution">
    <text evidence="3">The sequence shown here is derived from an EMBL/GenBank/DDBJ whole genome shotgun (WGS) entry which is preliminary data.</text>
</comment>
<keyword evidence="1" id="KW-1133">Transmembrane helix</keyword>
<feature type="domain" description="Phosphatidic acid phosphatase type 2/haloperoxidase" evidence="2">
    <location>
        <begin position="119"/>
        <end position="233"/>
    </location>
</feature>
<evidence type="ECO:0000313" key="4">
    <source>
        <dbReference type="Proteomes" id="UP000552700"/>
    </source>
</evidence>
<dbReference type="InterPro" id="IPR000326">
    <property type="entry name" value="PAP2/HPO"/>
</dbReference>
<organism evidence="3 4">
    <name type="scientific">Sphingobium subterraneum</name>
    <dbReference type="NCBI Taxonomy" id="627688"/>
    <lineage>
        <taxon>Bacteria</taxon>
        <taxon>Pseudomonadati</taxon>
        <taxon>Pseudomonadota</taxon>
        <taxon>Alphaproteobacteria</taxon>
        <taxon>Sphingomonadales</taxon>
        <taxon>Sphingomonadaceae</taxon>
        <taxon>Sphingobium</taxon>
    </lineage>
</organism>
<feature type="transmembrane region" description="Helical" evidence="1">
    <location>
        <begin position="218"/>
        <end position="237"/>
    </location>
</feature>
<dbReference type="EC" id="3.6.1.27" evidence="3"/>
<feature type="transmembrane region" description="Helical" evidence="1">
    <location>
        <begin position="120"/>
        <end position="141"/>
    </location>
</feature>
<keyword evidence="1" id="KW-0472">Membrane</keyword>
<dbReference type="RefSeq" id="WP_221231081.1">
    <property type="nucleotide sequence ID" value="NZ_JACIJP010000005.1"/>
</dbReference>
<evidence type="ECO:0000313" key="3">
    <source>
        <dbReference type="EMBL" id="MBB6125124.1"/>
    </source>
</evidence>
<name>A0A841J2Z5_9SPHN</name>
<evidence type="ECO:0000259" key="2">
    <source>
        <dbReference type="SMART" id="SM00014"/>
    </source>
</evidence>
<protein>
    <submittedName>
        <fullName evidence="3">Undecaprenyl-diphosphatase</fullName>
        <ecNumber evidence="3">3.6.1.27</ecNumber>
    </submittedName>
</protein>
<dbReference type="Gene3D" id="1.20.144.10">
    <property type="entry name" value="Phosphatidic acid phosphatase type 2/haloperoxidase"/>
    <property type="match status" value="2"/>
</dbReference>
<dbReference type="PANTHER" id="PTHR14969:SF13">
    <property type="entry name" value="AT30094P"/>
    <property type="match status" value="1"/>
</dbReference>
<feature type="transmembrane region" description="Helical" evidence="1">
    <location>
        <begin position="33"/>
        <end position="54"/>
    </location>
</feature>
<proteinExistence type="predicted"/>